<reference evidence="16 17" key="1">
    <citation type="journal article" date="2020" name="ISME J.">
        <title>Uncovering the hidden diversity of litter-decomposition mechanisms in mushroom-forming fungi.</title>
        <authorList>
            <person name="Floudas D."/>
            <person name="Bentzer J."/>
            <person name="Ahren D."/>
            <person name="Johansson T."/>
            <person name="Persson P."/>
            <person name="Tunlid A."/>
        </authorList>
    </citation>
    <scope>NUCLEOTIDE SEQUENCE [LARGE SCALE GENOMIC DNA]</scope>
    <source>
        <strain evidence="16 17">CBS 406.79</strain>
    </source>
</reference>
<evidence type="ECO:0000256" key="12">
    <source>
        <dbReference type="ARBA" id="ARBA00023065"/>
    </source>
</evidence>
<evidence type="ECO:0000313" key="16">
    <source>
        <dbReference type="EMBL" id="KAF5368669.1"/>
    </source>
</evidence>
<dbReference type="SFLD" id="SFLDF00027">
    <property type="entry name" value="p-type_atpase"/>
    <property type="match status" value="1"/>
</dbReference>
<feature type="domain" description="HMA" evidence="15">
    <location>
        <begin position="42"/>
        <end position="108"/>
    </location>
</feature>
<dbReference type="SFLD" id="SFLDS00003">
    <property type="entry name" value="Haloacid_Dehalogenase"/>
    <property type="match status" value="1"/>
</dbReference>
<dbReference type="InterPro" id="IPR023299">
    <property type="entry name" value="ATPase_P-typ_cyto_dom_N"/>
</dbReference>
<dbReference type="FunFam" id="3.30.70.100:FF:000001">
    <property type="entry name" value="ATPase copper transporting beta"/>
    <property type="match status" value="1"/>
</dbReference>
<comment type="caution">
    <text evidence="16">The sequence shown here is derived from an EMBL/GenBank/DDBJ whole genome shotgun (WGS) entry which is preliminary data.</text>
</comment>
<dbReference type="SUPFAM" id="SSF55008">
    <property type="entry name" value="HMA, heavy metal-associated domain"/>
    <property type="match status" value="1"/>
</dbReference>
<dbReference type="FunFam" id="3.40.50.1000:FF:000144">
    <property type="entry name" value="copper-transporting ATPase 1 isoform X2"/>
    <property type="match status" value="1"/>
</dbReference>
<dbReference type="PANTHER" id="PTHR43520">
    <property type="entry name" value="ATP7, ISOFORM B"/>
    <property type="match status" value="1"/>
</dbReference>
<evidence type="ECO:0000313" key="17">
    <source>
        <dbReference type="Proteomes" id="UP000518752"/>
    </source>
</evidence>
<evidence type="ECO:0000256" key="2">
    <source>
        <dbReference type="ARBA" id="ARBA00012517"/>
    </source>
</evidence>
<accession>A0A8H5GPL7</accession>
<keyword evidence="3" id="KW-0813">Transport</keyword>
<dbReference type="Proteomes" id="UP000518752">
    <property type="component" value="Unassembled WGS sequence"/>
</dbReference>
<dbReference type="Gene3D" id="1.20.1110.10">
    <property type="entry name" value="Calcium-transporting ATPase, transmembrane domain"/>
    <property type="match status" value="1"/>
</dbReference>
<evidence type="ECO:0000256" key="8">
    <source>
        <dbReference type="ARBA" id="ARBA00022840"/>
    </source>
</evidence>
<dbReference type="AlphaFoldDB" id="A0A8H5GPL7"/>
<dbReference type="Gene3D" id="3.30.70.100">
    <property type="match status" value="1"/>
</dbReference>
<dbReference type="GO" id="GO:0055070">
    <property type="term" value="P:copper ion homeostasis"/>
    <property type="evidence" value="ECO:0007669"/>
    <property type="project" value="TreeGrafter"/>
</dbReference>
<keyword evidence="8" id="KW-0067">ATP-binding</keyword>
<sequence>MPKILKEIRNRTDLPGVEDATEPLMTETNKAEFSALDALGVEKCELSIEGMTCGSSVEAIEGMLRPQAGIHSIEVTLSAERGVVEYDSKTWSVDKIIAEISDIGFNATLIPPSRKDIESLTRTNEIMALRSQLMWSLLFALPVFFLITVPEINLFGGIQIYNGVYLSDFLIMVLTTPAQFWVGAKLYQNVFKSLRHGTATMDTLVMLGTSSAYFYSLISLMSALFNTTRDFRPMLSFDTSAMLIMFVSLVRYLEKNAKGKTSAGFIELAEDAQISKQTFADKVAGCFLPTLGFITFIVWVTISSNTSGESLPEMSRSSKFMVNLRMYISFIVLACPCTLGLSSPSAIMIAAGMGAKNGILVKNGRALEASTSIKRIVIDKTGTVTVGKFSVFGLCWAPADGTENTESCGGDLDLGGLCADGVTTFKSIVAMVSATEARSGHPLAKAIAVYGKDLLKAEGSEPNVTIESFESVTGAGVKALLTCAGQKCTLLVGNVGFVTASNNGSLCPSLSAFEAQETELGRTVIYVAIQKNVSAQPLPILSISLADLPKPSSKYAIRTLQNMGIDVHMMTGDSKGTAIAIAKQVGIRPENVWSAMTPKRKATMITEWIEKYGDGVAMVGDGINDSPALAAATVGIALSSSPSAAIESADVVLTRSNLLDVVAALHLSCSVFVVIKRSPLWAEKYNVLGITLAMLFLRLGPDMYTTMAGAVITSSGMSVAMSSLMLKFWRRPAVSLMPDELPLDSEADWTERLFDEGLSDNDYAWISVQEASKRQAEYEDSQLPVEMSDISAV</sequence>
<dbReference type="SFLD" id="SFLDG00002">
    <property type="entry name" value="C1.7:_P-type_atpase_like"/>
    <property type="match status" value="1"/>
</dbReference>
<evidence type="ECO:0000256" key="1">
    <source>
        <dbReference type="ARBA" id="ARBA00004127"/>
    </source>
</evidence>
<dbReference type="InterPro" id="IPR006121">
    <property type="entry name" value="HMA_dom"/>
</dbReference>
<gene>
    <name evidence="16" type="ORF">D9757_010196</name>
</gene>
<dbReference type="InterPro" id="IPR001757">
    <property type="entry name" value="P_typ_ATPase"/>
</dbReference>
<evidence type="ECO:0000256" key="9">
    <source>
        <dbReference type="ARBA" id="ARBA00022967"/>
    </source>
</evidence>
<dbReference type="CDD" id="cd00371">
    <property type="entry name" value="HMA"/>
    <property type="match status" value="1"/>
</dbReference>
<dbReference type="GO" id="GO:0016020">
    <property type="term" value="C:membrane"/>
    <property type="evidence" value="ECO:0007669"/>
    <property type="project" value="InterPro"/>
</dbReference>
<keyword evidence="5" id="KW-0479">Metal-binding</keyword>
<feature type="transmembrane region" description="Helical" evidence="14">
    <location>
        <begin position="231"/>
        <end position="253"/>
    </location>
</feature>
<evidence type="ECO:0000256" key="5">
    <source>
        <dbReference type="ARBA" id="ARBA00022723"/>
    </source>
</evidence>
<dbReference type="GO" id="GO:0005524">
    <property type="term" value="F:ATP binding"/>
    <property type="evidence" value="ECO:0007669"/>
    <property type="project" value="UniProtKB-KW"/>
</dbReference>
<dbReference type="InterPro" id="IPR023214">
    <property type="entry name" value="HAD_sf"/>
</dbReference>
<evidence type="ECO:0000256" key="10">
    <source>
        <dbReference type="ARBA" id="ARBA00022989"/>
    </source>
</evidence>
<comment type="subcellular location">
    <subcellularLocation>
        <location evidence="1">Endomembrane system</location>
        <topology evidence="1">Multi-pass membrane protein</topology>
    </subcellularLocation>
</comment>
<dbReference type="Pfam" id="PF00403">
    <property type="entry name" value="HMA"/>
    <property type="match status" value="1"/>
</dbReference>
<keyword evidence="12" id="KW-0406">Ion transport</keyword>
<protein>
    <recommendedName>
        <fullName evidence="2">P-type Cu(+) transporter</fullName>
        <ecNumber evidence="2">7.2.2.8</ecNumber>
    </recommendedName>
</protein>
<organism evidence="16 17">
    <name type="scientific">Collybiopsis confluens</name>
    <dbReference type="NCBI Taxonomy" id="2823264"/>
    <lineage>
        <taxon>Eukaryota</taxon>
        <taxon>Fungi</taxon>
        <taxon>Dikarya</taxon>
        <taxon>Basidiomycota</taxon>
        <taxon>Agaricomycotina</taxon>
        <taxon>Agaricomycetes</taxon>
        <taxon>Agaricomycetidae</taxon>
        <taxon>Agaricales</taxon>
        <taxon>Marasmiineae</taxon>
        <taxon>Omphalotaceae</taxon>
        <taxon>Collybiopsis</taxon>
    </lineage>
</organism>
<dbReference type="InterPro" id="IPR018303">
    <property type="entry name" value="ATPase_P-typ_P_site"/>
</dbReference>
<keyword evidence="6" id="KW-0547">Nucleotide-binding</keyword>
<feature type="transmembrane region" description="Helical" evidence="14">
    <location>
        <begin position="164"/>
        <end position="183"/>
    </location>
</feature>
<dbReference type="GO" id="GO:0043682">
    <property type="term" value="F:P-type divalent copper transporter activity"/>
    <property type="evidence" value="ECO:0007669"/>
    <property type="project" value="TreeGrafter"/>
</dbReference>
<dbReference type="OrthoDB" id="3030710at2759"/>
<evidence type="ECO:0000256" key="6">
    <source>
        <dbReference type="ARBA" id="ARBA00022741"/>
    </source>
</evidence>
<evidence type="ECO:0000256" key="13">
    <source>
        <dbReference type="ARBA" id="ARBA00023136"/>
    </source>
</evidence>
<name>A0A8H5GPL7_9AGAR</name>
<keyword evidence="7" id="KW-0187">Copper transport</keyword>
<proteinExistence type="predicted"/>
<dbReference type="EC" id="7.2.2.8" evidence="2"/>
<dbReference type="GO" id="GO:0140581">
    <property type="term" value="F:P-type monovalent copper transporter activity"/>
    <property type="evidence" value="ECO:0007669"/>
    <property type="project" value="UniProtKB-EC"/>
</dbReference>
<dbReference type="GO" id="GO:0012505">
    <property type="term" value="C:endomembrane system"/>
    <property type="evidence" value="ECO:0007669"/>
    <property type="project" value="UniProtKB-SubCell"/>
</dbReference>
<dbReference type="EMBL" id="JAACJN010000133">
    <property type="protein sequence ID" value="KAF5368669.1"/>
    <property type="molecule type" value="Genomic_DNA"/>
</dbReference>
<dbReference type="PANTHER" id="PTHR43520:SF8">
    <property type="entry name" value="P-TYPE CU(+) TRANSPORTER"/>
    <property type="match status" value="1"/>
</dbReference>
<feature type="transmembrane region" description="Helical" evidence="14">
    <location>
        <begin position="133"/>
        <end position="152"/>
    </location>
</feature>
<dbReference type="InterPro" id="IPR036163">
    <property type="entry name" value="HMA_dom_sf"/>
</dbReference>
<dbReference type="GO" id="GO:0005507">
    <property type="term" value="F:copper ion binding"/>
    <property type="evidence" value="ECO:0007669"/>
    <property type="project" value="TreeGrafter"/>
</dbReference>
<keyword evidence="4 14" id="KW-0812">Transmembrane</keyword>
<dbReference type="NCBIfam" id="TIGR01494">
    <property type="entry name" value="ATPase_P-type"/>
    <property type="match status" value="1"/>
</dbReference>
<evidence type="ECO:0000256" key="4">
    <source>
        <dbReference type="ARBA" id="ARBA00022692"/>
    </source>
</evidence>
<dbReference type="PROSITE" id="PS50846">
    <property type="entry name" value="HMA_2"/>
    <property type="match status" value="1"/>
</dbReference>
<dbReference type="GO" id="GO:0016887">
    <property type="term" value="F:ATP hydrolysis activity"/>
    <property type="evidence" value="ECO:0007669"/>
    <property type="project" value="InterPro"/>
</dbReference>
<feature type="transmembrane region" description="Helical" evidence="14">
    <location>
        <begin position="322"/>
        <end position="341"/>
    </location>
</feature>
<feature type="transmembrane region" description="Helical" evidence="14">
    <location>
        <begin position="204"/>
        <end position="225"/>
    </location>
</feature>
<dbReference type="InterPro" id="IPR044492">
    <property type="entry name" value="P_typ_ATPase_HD_dom"/>
</dbReference>
<dbReference type="PROSITE" id="PS00154">
    <property type="entry name" value="ATPASE_E1_E2"/>
    <property type="match status" value="1"/>
</dbReference>
<keyword evidence="17" id="KW-1185">Reference proteome</keyword>
<evidence type="ECO:0000256" key="3">
    <source>
        <dbReference type="ARBA" id="ARBA00022448"/>
    </source>
</evidence>
<keyword evidence="10 14" id="KW-1133">Transmembrane helix</keyword>
<dbReference type="Gene3D" id="3.40.1110.10">
    <property type="entry name" value="Calcium-transporting ATPase, cytoplasmic domain N"/>
    <property type="match status" value="1"/>
</dbReference>
<dbReference type="InterPro" id="IPR036412">
    <property type="entry name" value="HAD-like_sf"/>
</dbReference>
<evidence type="ECO:0000259" key="15">
    <source>
        <dbReference type="PROSITE" id="PS50846"/>
    </source>
</evidence>
<evidence type="ECO:0000256" key="7">
    <source>
        <dbReference type="ARBA" id="ARBA00022796"/>
    </source>
</evidence>
<keyword evidence="9" id="KW-1278">Translocase</keyword>
<dbReference type="PRINTS" id="PR00119">
    <property type="entry name" value="CATATPASE"/>
</dbReference>
<dbReference type="SUPFAM" id="SSF56784">
    <property type="entry name" value="HAD-like"/>
    <property type="match status" value="1"/>
</dbReference>
<feature type="transmembrane region" description="Helical" evidence="14">
    <location>
        <begin position="707"/>
        <end position="729"/>
    </location>
</feature>
<dbReference type="Gene3D" id="3.40.50.1000">
    <property type="entry name" value="HAD superfamily/HAD-like"/>
    <property type="match status" value="1"/>
</dbReference>
<keyword evidence="11" id="KW-0186">Copper</keyword>
<dbReference type="Pfam" id="PF00702">
    <property type="entry name" value="Hydrolase"/>
    <property type="match status" value="1"/>
</dbReference>
<evidence type="ECO:0000256" key="14">
    <source>
        <dbReference type="SAM" id="Phobius"/>
    </source>
</evidence>
<evidence type="ECO:0000256" key="11">
    <source>
        <dbReference type="ARBA" id="ARBA00023008"/>
    </source>
</evidence>
<keyword evidence="13 14" id="KW-0472">Membrane</keyword>